<name>A0A0F0KGL9_9MICO</name>
<evidence type="ECO:0000259" key="1">
    <source>
        <dbReference type="Pfam" id="PF04480"/>
    </source>
</evidence>
<dbReference type="SUPFAM" id="SSF52980">
    <property type="entry name" value="Restriction endonuclease-like"/>
    <property type="match status" value="1"/>
</dbReference>
<dbReference type="InterPro" id="IPR007569">
    <property type="entry name" value="DUF559"/>
</dbReference>
<dbReference type="AlphaFoldDB" id="A0A0F0KGL9"/>
<dbReference type="InterPro" id="IPR011335">
    <property type="entry name" value="Restrct_endonuc-II-like"/>
</dbReference>
<dbReference type="Proteomes" id="UP000033725">
    <property type="component" value="Unassembled WGS sequence"/>
</dbReference>
<reference evidence="2 3" key="1">
    <citation type="submission" date="2015-02" db="EMBL/GenBank/DDBJ databases">
        <title>Draft genome sequences of ten Microbacterium spp. with emphasis on heavy metal contaminated environments.</title>
        <authorList>
            <person name="Corretto E."/>
        </authorList>
    </citation>
    <scope>NUCLEOTIDE SEQUENCE [LARGE SCALE GENOMIC DNA]</scope>
    <source>
        <strain evidence="2 3">BEL163</strain>
    </source>
</reference>
<protein>
    <recommendedName>
        <fullName evidence="1">DUF559 domain-containing protein</fullName>
    </recommendedName>
</protein>
<feature type="domain" description="DUF559" evidence="1">
    <location>
        <begin position="81"/>
        <end position="158"/>
    </location>
</feature>
<evidence type="ECO:0000313" key="3">
    <source>
        <dbReference type="Proteomes" id="UP000033725"/>
    </source>
</evidence>
<dbReference type="Pfam" id="PF04480">
    <property type="entry name" value="DUF559"/>
    <property type="match status" value="1"/>
</dbReference>
<dbReference type="EMBL" id="JYIV01000030">
    <property type="protein sequence ID" value="KJL18426.1"/>
    <property type="molecule type" value="Genomic_DNA"/>
</dbReference>
<gene>
    <name evidence="2" type="ORF">RN51_03259</name>
</gene>
<comment type="caution">
    <text evidence="2">The sequence shown here is derived from an EMBL/GenBank/DDBJ whole genome shotgun (WGS) entry which is preliminary data.</text>
</comment>
<evidence type="ECO:0000313" key="2">
    <source>
        <dbReference type="EMBL" id="KJL18426.1"/>
    </source>
</evidence>
<proteinExistence type="predicted"/>
<dbReference type="Gene3D" id="3.40.960.10">
    <property type="entry name" value="VSR Endonuclease"/>
    <property type="match status" value="1"/>
</dbReference>
<organism evidence="2 3">
    <name type="scientific">Microbacterium oxydans</name>
    <dbReference type="NCBI Taxonomy" id="82380"/>
    <lineage>
        <taxon>Bacteria</taxon>
        <taxon>Bacillati</taxon>
        <taxon>Actinomycetota</taxon>
        <taxon>Actinomycetes</taxon>
        <taxon>Micrococcales</taxon>
        <taxon>Microbacteriaceae</taxon>
        <taxon>Microbacterium</taxon>
    </lineage>
</organism>
<accession>A0A0F0KGL9</accession>
<dbReference type="PATRIC" id="fig|82380.10.peg.3265"/>
<sequence length="170" mass="19102">MHRRATEEPALNVLFHVARCLPPVDALTIWEAAVRREAVDIDVLARVRWRSRAADDLTVCVSGRSDSGPETAFVSLMRGIGVEVRQQVWVDGHPLDAMIGECLGIQIDGFAHHSAAKDRRRDIRADARLALRGYTVLRFDVQQVLHDPRYVEQTVQVAIAQGLHRHRTQG</sequence>